<proteinExistence type="predicted"/>
<evidence type="ECO:0000313" key="2">
    <source>
        <dbReference type="EMBL" id="KZT60507.1"/>
    </source>
</evidence>
<protein>
    <submittedName>
        <fullName evidence="2">Uncharacterized protein</fullName>
    </submittedName>
</protein>
<dbReference type="InParanoid" id="A0A165IFL7"/>
<evidence type="ECO:0000313" key="3">
    <source>
        <dbReference type="Proteomes" id="UP000076842"/>
    </source>
</evidence>
<dbReference type="AlphaFoldDB" id="A0A165IFL7"/>
<keyword evidence="3" id="KW-1185">Reference proteome</keyword>
<name>A0A165IFL7_9BASI</name>
<organism evidence="2 3">
    <name type="scientific">Calocera cornea HHB12733</name>
    <dbReference type="NCBI Taxonomy" id="1353952"/>
    <lineage>
        <taxon>Eukaryota</taxon>
        <taxon>Fungi</taxon>
        <taxon>Dikarya</taxon>
        <taxon>Basidiomycota</taxon>
        <taxon>Agaricomycotina</taxon>
        <taxon>Dacrymycetes</taxon>
        <taxon>Dacrymycetales</taxon>
        <taxon>Dacrymycetaceae</taxon>
        <taxon>Calocera</taxon>
    </lineage>
</organism>
<sequence length="163" mass="18144">MDGDAAQMNDPIRPTIPEQTVYPIEEDYVMVDEIELQANTSSQERARSSTSDANPVRPAKTLLQVTALAAPSLWSTPVIVTDPSPFEVLSFRQQPETSQPAAPPPHEPPLLIQNASDVYALSEEQLLEALQTYIPGWEQSEWDEIVALREGLLRIIHDKAERS</sequence>
<dbReference type="Proteomes" id="UP000076842">
    <property type="component" value="Unassembled WGS sequence"/>
</dbReference>
<feature type="region of interest" description="Disordered" evidence="1">
    <location>
        <begin position="1"/>
        <end position="20"/>
    </location>
</feature>
<evidence type="ECO:0000256" key="1">
    <source>
        <dbReference type="SAM" id="MobiDB-lite"/>
    </source>
</evidence>
<reference evidence="2 3" key="1">
    <citation type="journal article" date="2016" name="Mol. Biol. Evol.">
        <title>Comparative Genomics of Early-Diverging Mushroom-Forming Fungi Provides Insights into the Origins of Lignocellulose Decay Capabilities.</title>
        <authorList>
            <person name="Nagy L.G."/>
            <person name="Riley R."/>
            <person name="Tritt A."/>
            <person name="Adam C."/>
            <person name="Daum C."/>
            <person name="Floudas D."/>
            <person name="Sun H."/>
            <person name="Yadav J.S."/>
            <person name="Pangilinan J."/>
            <person name="Larsson K.H."/>
            <person name="Matsuura K."/>
            <person name="Barry K."/>
            <person name="Labutti K."/>
            <person name="Kuo R."/>
            <person name="Ohm R.A."/>
            <person name="Bhattacharya S.S."/>
            <person name="Shirouzu T."/>
            <person name="Yoshinaga Y."/>
            <person name="Martin F.M."/>
            <person name="Grigoriev I.V."/>
            <person name="Hibbett D.S."/>
        </authorList>
    </citation>
    <scope>NUCLEOTIDE SEQUENCE [LARGE SCALE GENOMIC DNA]</scope>
    <source>
        <strain evidence="2 3">HHB12733</strain>
    </source>
</reference>
<gene>
    <name evidence="2" type="ORF">CALCODRAFT_480604</name>
</gene>
<accession>A0A165IFL7</accession>
<feature type="region of interest" description="Disordered" evidence="1">
    <location>
        <begin position="39"/>
        <end position="58"/>
    </location>
</feature>
<feature type="compositionally biased region" description="Polar residues" evidence="1">
    <location>
        <begin position="39"/>
        <end position="53"/>
    </location>
</feature>
<dbReference type="EMBL" id="KV423930">
    <property type="protein sequence ID" value="KZT60507.1"/>
    <property type="molecule type" value="Genomic_DNA"/>
</dbReference>